<feature type="domain" description="SLH" evidence="3">
    <location>
        <begin position="2416"/>
        <end position="2475"/>
    </location>
</feature>
<dbReference type="EMBL" id="NFEZ01000003">
    <property type="protein sequence ID" value="PLT47033.1"/>
    <property type="molecule type" value="Genomic_DNA"/>
</dbReference>
<evidence type="ECO:0000313" key="5">
    <source>
        <dbReference type="Proteomes" id="UP000234789"/>
    </source>
</evidence>
<dbReference type="Gene3D" id="2.60.40.10">
    <property type="entry name" value="Immunoglobulins"/>
    <property type="match status" value="1"/>
</dbReference>
<feature type="chain" id="PRO_5014607072" description="SLH domain-containing protein" evidence="2">
    <location>
        <begin position="30"/>
        <end position="2540"/>
    </location>
</feature>
<feature type="domain" description="SLH" evidence="3">
    <location>
        <begin position="2351"/>
        <end position="2414"/>
    </location>
</feature>
<dbReference type="Pfam" id="PF00395">
    <property type="entry name" value="SLH"/>
    <property type="match status" value="3"/>
</dbReference>
<dbReference type="InterPro" id="IPR001119">
    <property type="entry name" value="SLH_dom"/>
</dbReference>
<evidence type="ECO:0000256" key="1">
    <source>
        <dbReference type="SAM" id="MobiDB-lite"/>
    </source>
</evidence>
<dbReference type="RefSeq" id="WP_101807975.1">
    <property type="nucleotide sequence ID" value="NZ_NFEZ01000003.1"/>
</dbReference>
<protein>
    <recommendedName>
        <fullName evidence="3">SLH domain-containing protein</fullName>
    </recommendedName>
</protein>
<proteinExistence type="predicted"/>
<reference evidence="4 5" key="1">
    <citation type="submission" date="2017-05" db="EMBL/GenBank/DDBJ databases">
        <title>Functional genome analysis of Paenibacillus pasadenensis strain R16: insights on endophytic life style and antifungal activity.</title>
        <authorList>
            <person name="Passera A."/>
            <person name="Marcolungo L."/>
            <person name="Casati P."/>
            <person name="Brasca M."/>
            <person name="Quaglino F."/>
            <person name="Delledonne M."/>
        </authorList>
    </citation>
    <scope>NUCLEOTIDE SEQUENCE [LARGE SCALE GENOMIC DNA]</scope>
    <source>
        <strain evidence="4 5">R16</strain>
    </source>
</reference>
<accession>A0A2N5N9M8</accession>
<feature type="signal peptide" evidence="2">
    <location>
        <begin position="1"/>
        <end position="29"/>
    </location>
</feature>
<sequence>MKLLKRGLSSLLAFVLVFPALFESGHAVAAELGKSRTTTIQNDYIKVTVDNETGRYGIRTIEGQPVRKQDQNVSLLFRGDDPETSFTTFRIDGTDYIFGNKYKFGSEQSRTTEPTLVEKPNGTKQLEMVWSMKGVSIKQILLLYTDGKDKINSGNVNIRYEVTNSSGAKVEVGSRILLDTMVGGNDGPAFQVGTASKAPLLVERRLTHEPEKIGIPPEDAPLYKLPAYWVMRDKLDLENPQATNVVAYGFNNVAEQNINIVDEMVVGHWNGLANTKWDYEVHPNLDFTRDTNDYGSADSAVAFYWNPDAIDPGRMQSFETIYGLGEIVAPDKVFSIRYVDPVQQLATLPDSSGYRDEGVFDIIAEVENLPSYNMEHSRLELEMTLESGLSFVQLDEQGNIKRDGSGKPLVDTVSSKRVEYRKEATPEEAKLGIQPKYKPGDTVTATFKVMAKGRPWPTTRQYMLTARSPETRSKIEGIADESIQAQYESVKTNFILLPPVGQATPTYVYGVSPKELYRTDVKYMTVNLSNIEAYTTGGGGTEPNFDLFLVEKSTRERYRVPVADSVLLQPTDDGLTGDMRITYRGGDKVDEAGSVIEEGLGPELPLGEYEIVIDYKGTAGDDPDLASMYDIASGQTILVTDNDESRIREAGILALYKEVVDLSGIDNGATVGEERLEQLNSLFPGEPFEEGSFLYEAATQYKKTRALIGAASKAVDPEFELSEFADEAALSETPLYNYQIFESEEDLEAFEEQAEEDEIERETLVVVRGMVKQVGSGDDQQIIVDTKTEPAIINGAVAYSGKDLVLVRGKLDILGIKQPEGLPLLDTLFVKGDGTLSVASSGFIFHKGEWTLDFFNGFDKTLGGEGFGIPRAGSGEEEEEDEEEESQDANKQSATNPEDDSQNGSLKWAVGGVGDRLNPLRQIMLENVYFNKHSLFSAPSFSIDGFGLSLNDFILREGGISFGGSISLKIVNAEINNVIFNDKGFVGIDAKLGFDLNESLGLFGPKEDKKSGEEGPKKPSGSIGVTHYVQKVDGINNTYGLEFEAQLKNMTEVAIEFSLKQVDDGRILPDVIAFGTQLKSPGILITGATYLTAIRGAVRELADTIAGGTAEDPFPLTIQAGVGVRFGMAPAYFFGDIDLTLKRTGIKIEGVMDYSPDANAEKDDRIEMITMALLEAQWVTPWFVRVQAEVDIGGWDIIVGKAGIFVGQNLEKNRTDFEGYIGSKVQIPGSVPVVGGMPLASVFLGVNNDKLWGSVGILFISLGITYYWGGGVEFGTSTDQLPEGLAHLVIEDPERGPRLLVIGSGVQALADSRVAAEQETQAIEYREIGNGMKIVDNGDMTLGLGGITVKNGGRVHEIPLGGVSGNAIIEVEYDSKEMPAFTLKDGSGKPYPIKFDNTNTDKTANAFTQVVPAKDKGKDVDSRKAYVIVPAAKAAAGGTWTLTAQAPVETKLLNVPTAPQLSEVGLTADPADENKFAATWKVDNAKPGDTVSLYLAKDAVTDEVETLASGDVVRKAGDAGMLIAKDLPAAAGRASIDVRRIELAGGTEDIRGLLRQGSYHVRAELKSENAFATKTSAQRFELKDPMAPNKASDVAVKPAGNGYFHLSFKPGAVKSGQQAYERSYVVEAFENGTAYEPFGDVLMTEEELQPYWNAASGKYEGIPIGGWAAVSASDQIDTSGLGGTQLVGEEGKEAPKVSHAGLETGRTYVVGVSASAVPTEADDKNRNPHYADRADTAATLLPLVQKPQLTLGGGPVKTSEPGKTFWTYLTSGTEQTISLHSAQPNVEVEAYVGEEYLGKADMRSEGGISRGSLKLTRFATDGTFAVELRSRNTATGDVSVTMLYLTVDTIAPVLYIDEPATGARTQAGRVRVAGSTTPGDVLTVAGQPVEVEEDGRFGGEVLLPEDAGASAELKFVARDAAGNENSAVVDVTNDGYRAPSAIVLKPIPTLRPGDSVKLQAVLQVADGKDGSGKTRYKEVALTEAERERLTLTVDGDSALLAEDGTLTALGAGASLITAEYRVSDGMTLQAMAVAEAKLPQPTSLGALGAEAEAVLGATDKTRVVVTDAGDMTGQQLAYRVYSAGAKLPAFQEDLSSWSLLPADGIVAAKYGDTVVVAKRLSSGKLAMAAKLMPASIWMMMPGGFGFGGGGGAPAGDKPQASVNGAAIEAAWEGKTALIRLDGSVLEGGVAADLTLRSAEAGAEGYRVTVERALADKLAAAGKTLRIELPMASLALGAPQLRGGNNDLVLAFGLNDSGERTLLDAAAAAQGFRLLGGGAGTKLQLGLAPAGWKPAPSATLPLPEGVSSKDVTAVLLRAADGSWTPLPWKPAAGGSAALVRLTGSGSVYYAASTRTFTDVAPLFWAADSIRQASARMLVLGQSADKFAPNAKVTRAEYPTILLRAAGYMNEPAAAVRFGDVPADSWYARTVGIAVGLGLASGKSAERYDPNAALTRLEAMAMAGRLMAIAQPGAQLEEAEIARVLGAFADVKAIPDWARGPVAAAVKAGLIQGIDGSIRPGDPLTRSQAAAIAVRASDWMNS</sequence>
<evidence type="ECO:0000259" key="3">
    <source>
        <dbReference type="PROSITE" id="PS51272"/>
    </source>
</evidence>
<keyword evidence="5" id="KW-1185">Reference proteome</keyword>
<feature type="compositionally biased region" description="Acidic residues" evidence="1">
    <location>
        <begin position="875"/>
        <end position="887"/>
    </location>
</feature>
<comment type="caution">
    <text evidence="4">The sequence shown here is derived from an EMBL/GenBank/DDBJ whole genome shotgun (WGS) entry which is preliminary data.</text>
</comment>
<feature type="domain" description="SLH" evidence="3">
    <location>
        <begin position="2483"/>
        <end position="2540"/>
    </location>
</feature>
<dbReference type="InterPro" id="IPR013783">
    <property type="entry name" value="Ig-like_fold"/>
</dbReference>
<dbReference type="PROSITE" id="PS51272">
    <property type="entry name" value="SLH"/>
    <property type="match status" value="3"/>
</dbReference>
<keyword evidence="2" id="KW-0732">Signal</keyword>
<gene>
    <name evidence="4" type="ORF">B8V81_1257</name>
</gene>
<name>A0A2N5N9M8_9BACL</name>
<evidence type="ECO:0000256" key="2">
    <source>
        <dbReference type="SAM" id="SignalP"/>
    </source>
</evidence>
<evidence type="ECO:0000313" key="4">
    <source>
        <dbReference type="EMBL" id="PLT47033.1"/>
    </source>
</evidence>
<feature type="region of interest" description="Disordered" evidence="1">
    <location>
        <begin position="866"/>
        <end position="905"/>
    </location>
</feature>
<organism evidence="4 5">
    <name type="scientific">Paenibacillus pasadenensis</name>
    <dbReference type="NCBI Taxonomy" id="217090"/>
    <lineage>
        <taxon>Bacteria</taxon>
        <taxon>Bacillati</taxon>
        <taxon>Bacillota</taxon>
        <taxon>Bacilli</taxon>
        <taxon>Bacillales</taxon>
        <taxon>Paenibacillaceae</taxon>
        <taxon>Paenibacillus</taxon>
    </lineage>
</organism>
<dbReference type="Proteomes" id="UP000234789">
    <property type="component" value="Unassembled WGS sequence"/>
</dbReference>